<protein>
    <recommendedName>
        <fullName evidence="2">OB domain-containing protein</fullName>
    </recommendedName>
</protein>
<dbReference type="PANTHER" id="PTHR42918">
    <property type="entry name" value="LYSYL-TRNA SYNTHETASE"/>
    <property type="match status" value="1"/>
</dbReference>
<dbReference type="SUPFAM" id="SSF50249">
    <property type="entry name" value="Nucleic acid-binding proteins"/>
    <property type="match status" value="1"/>
</dbReference>
<feature type="non-terminal residue" evidence="3">
    <location>
        <position position="103"/>
    </location>
</feature>
<evidence type="ECO:0000259" key="2">
    <source>
        <dbReference type="Pfam" id="PF01336"/>
    </source>
</evidence>
<dbReference type="GO" id="GO:0000049">
    <property type="term" value="F:tRNA binding"/>
    <property type="evidence" value="ECO:0007669"/>
    <property type="project" value="TreeGrafter"/>
</dbReference>
<keyword evidence="1" id="KW-0547">Nucleotide-binding</keyword>
<sequence>MASRLDRIAQQRRQKLDRIRACGINPYPPKYHRSHTTQQAIALLKQQEDSGKTEATVVSVAGRIMANRPMGKISFLDIRDGSGKIQLCFHKDHLSEKNLGLFK</sequence>
<dbReference type="InterPro" id="IPR012340">
    <property type="entry name" value="NA-bd_OB-fold"/>
</dbReference>
<gene>
    <name evidence="3" type="ORF">S01H4_31583</name>
</gene>
<proteinExistence type="predicted"/>
<evidence type="ECO:0000313" key="3">
    <source>
        <dbReference type="EMBL" id="GAG81473.1"/>
    </source>
</evidence>
<comment type="caution">
    <text evidence="3">The sequence shown here is derived from an EMBL/GenBank/DDBJ whole genome shotgun (WGS) entry which is preliminary data.</text>
</comment>
<dbReference type="InterPro" id="IPR004365">
    <property type="entry name" value="NA-bd_OB_tRNA"/>
</dbReference>
<dbReference type="PANTHER" id="PTHR42918:SF15">
    <property type="entry name" value="LYSINE--TRNA LIGASE, CHLOROPLASTIC_MITOCHONDRIAL"/>
    <property type="match status" value="1"/>
</dbReference>
<dbReference type="AlphaFoldDB" id="X1BBJ3"/>
<dbReference type="EMBL" id="BART01016419">
    <property type="protein sequence ID" value="GAG81473.1"/>
    <property type="molecule type" value="Genomic_DNA"/>
</dbReference>
<accession>X1BBJ3</accession>
<dbReference type="GO" id="GO:0005829">
    <property type="term" value="C:cytosol"/>
    <property type="evidence" value="ECO:0007669"/>
    <property type="project" value="TreeGrafter"/>
</dbReference>
<dbReference type="GO" id="GO:0004824">
    <property type="term" value="F:lysine-tRNA ligase activity"/>
    <property type="evidence" value="ECO:0007669"/>
    <property type="project" value="TreeGrafter"/>
</dbReference>
<organism evidence="3">
    <name type="scientific">marine sediment metagenome</name>
    <dbReference type="NCBI Taxonomy" id="412755"/>
    <lineage>
        <taxon>unclassified sequences</taxon>
        <taxon>metagenomes</taxon>
        <taxon>ecological metagenomes</taxon>
    </lineage>
</organism>
<name>X1BBJ3_9ZZZZ</name>
<dbReference type="GO" id="GO:0006430">
    <property type="term" value="P:lysyl-tRNA aminoacylation"/>
    <property type="evidence" value="ECO:0007669"/>
    <property type="project" value="TreeGrafter"/>
</dbReference>
<evidence type="ECO:0000256" key="1">
    <source>
        <dbReference type="ARBA" id="ARBA00022741"/>
    </source>
</evidence>
<dbReference type="Pfam" id="PF01336">
    <property type="entry name" value="tRNA_anti-codon"/>
    <property type="match status" value="1"/>
</dbReference>
<dbReference type="Gene3D" id="2.40.50.140">
    <property type="entry name" value="Nucleic acid-binding proteins"/>
    <property type="match status" value="1"/>
</dbReference>
<reference evidence="3" key="1">
    <citation type="journal article" date="2014" name="Front. Microbiol.">
        <title>High frequency of phylogenetically diverse reductive dehalogenase-homologous genes in deep subseafloor sedimentary metagenomes.</title>
        <authorList>
            <person name="Kawai M."/>
            <person name="Futagami T."/>
            <person name="Toyoda A."/>
            <person name="Takaki Y."/>
            <person name="Nishi S."/>
            <person name="Hori S."/>
            <person name="Arai W."/>
            <person name="Tsubouchi T."/>
            <person name="Morono Y."/>
            <person name="Uchiyama I."/>
            <person name="Ito T."/>
            <person name="Fujiyama A."/>
            <person name="Inagaki F."/>
            <person name="Takami H."/>
        </authorList>
    </citation>
    <scope>NUCLEOTIDE SEQUENCE</scope>
    <source>
        <strain evidence="3">Expedition CK06-06</strain>
    </source>
</reference>
<feature type="domain" description="OB" evidence="2">
    <location>
        <begin position="58"/>
        <end position="91"/>
    </location>
</feature>